<dbReference type="AlphaFoldDB" id="A0AA38TTY4"/>
<sequence>MMIGNLDEEGVEEEDLVEDKEDVEESQIKVIRVDWGIPTIDRFKDGVAGSVNAKDTINEILMFTN</sequence>
<accession>A0AA38TTY4</accession>
<name>A0AA38TTY4_9ASTR</name>
<protein>
    <submittedName>
        <fullName evidence="2">Uncharacterized protein</fullName>
    </submittedName>
</protein>
<evidence type="ECO:0000313" key="3">
    <source>
        <dbReference type="Proteomes" id="UP001172457"/>
    </source>
</evidence>
<dbReference type="EMBL" id="JARYMX010000001">
    <property type="protein sequence ID" value="KAJ9566789.1"/>
    <property type="molecule type" value="Genomic_DNA"/>
</dbReference>
<comment type="caution">
    <text evidence="2">The sequence shown here is derived from an EMBL/GenBank/DDBJ whole genome shotgun (WGS) entry which is preliminary data.</text>
</comment>
<proteinExistence type="predicted"/>
<evidence type="ECO:0000256" key="1">
    <source>
        <dbReference type="SAM" id="MobiDB-lite"/>
    </source>
</evidence>
<dbReference type="Proteomes" id="UP001172457">
    <property type="component" value="Chromosome 1"/>
</dbReference>
<keyword evidence="3" id="KW-1185">Reference proteome</keyword>
<evidence type="ECO:0000313" key="2">
    <source>
        <dbReference type="EMBL" id="KAJ9566789.1"/>
    </source>
</evidence>
<organism evidence="2 3">
    <name type="scientific">Centaurea solstitialis</name>
    <name type="common">yellow star-thistle</name>
    <dbReference type="NCBI Taxonomy" id="347529"/>
    <lineage>
        <taxon>Eukaryota</taxon>
        <taxon>Viridiplantae</taxon>
        <taxon>Streptophyta</taxon>
        <taxon>Embryophyta</taxon>
        <taxon>Tracheophyta</taxon>
        <taxon>Spermatophyta</taxon>
        <taxon>Magnoliopsida</taxon>
        <taxon>eudicotyledons</taxon>
        <taxon>Gunneridae</taxon>
        <taxon>Pentapetalae</taxon>
        <taxon>asterids</taxon>
        <taxon>campanulids</taxon>
        <taxon>Asterales</taxon>
        <taxon>Asteraceae</taxon>
        <taxon>Carduoideae</taxon>
        <taxon>Cardueae</taxon>
        <taxon>Centaureinae</taxon>
        <taxon>Centaurea</taxon>
    </lineage>
</organism>
<feature type="region of interest" description="Disordered" evidence="1">
    <location>
        <begin position="1"/>
        <end position="20"/>
    </location>
</feature>
<reference evidence="2" key="1">
    <citation type="submission" date="2023-03" db="EMBL/GenBank/DDBJ databases">
        <title>Chromosome-scale reference genome and RAD-based genetic map of yellow starthistle (Centaurea solstitialis) reveal putative structural variation and QTLs associated with invader traits.</title>
        <authorList>
            <person name="Reatini B."/>
            <person name="Cang F.A."/>
            <person name="Jiang Q."/>
            <person name="Mckibben M.T.W."/>
            <person name="Barker M.S."/>
            <person name="Rieseberg L.H."/>
            <person name="Dlugosch K.M."/>
        </authorList>
    </citation>
    <scope>NUCLEOTIDE SEQUENCE</scope>
    <source>
        <strain evidence="2">CAN-66</strain>
        <tissue evidence="2">Leaf</tissue>
    </source>
</reference>
<gene>
    <name evidence="2" type="ORF">OSB04_002755</name>
</gene>